<feature type="compositionally biased region" description="Basic and acidic residues" evidence="1">
    <location>
        <begin position="40"/>
        <end position="57"/>
    </location>
</feature>
<feature type="region of interest" description="Disordered" evidence="1">
    <location>
        <begin position="78"/>
        <end position="131"/>
    </location>
</feature>
<accession>D8QGQ7</accession>
<dbReference type="eggNOG" id="ENOG502RD4M">
    <property type="taxonomic scope" value="Eukaryota"/>
</dbReference>
<feature type="region of interest" description="Disordered" evidence="1">
    <location>
        <begin position="1"/>
        <end position="57"/>
    </location>
</feature>
<sequence length="590" mass="66371">MAKGSVSSHEDVGAKGDQVRATTEGKDATMEHRQRRARARERSSVDTRDGRRRDVDHGSDWEWNHLIFGVWQGRGELEGGSAGRGRRRKAVGGGSVSVEEGESECQAVPSTAGRVPSTPVTQCPKAPEEHPHITRHLSLKERLERAASVANVAMLRTYSEPSHVQISTINWLTFLLESGLRTLPPDDAFTRTKILNQLDISRSILAPIRRLPVELLSYIFSIVVKGSPLRTLNVAVTLSHICIAWRRVARAHAALWTTVVIESLVDFDKYRELFFPLTKDMTLELRCDAHEILPDLWDRMALYTSRWRRITLGAHLSVLPELKVLHMERLERLVVFAYDAPNSADLSALDFVVAPHLRHIRLTIDVLQSERQLHVPVARALTSLEIDVMSPFPVTHALPLLRACANRLQSLVLKVRYPLEGPESSYTTSASETFVMEALTLLSLVDSACALLNHIAAPLLDELILSNVPAYGSGSLLHFLARSQAARHLHILRVYQAEEKDIFAWIPCLRLMDNLSQLHFDELLSSEVFLRQLAQLEPPLLPSLEHIAICHIFWNHRELHEAIEDLCGARDREEVVDGEIIHVGLGWIEE</sequence>
<protein>
    <submittedName>
        <fullName evidence="2">Uncharacterized protein</fullName>
    </submittedName>
</protein>
<dbReference type="VEuPathDB" id="FungiDB:SCHCODRAFT_02752431"/>
<reference evidence="2 3" key="1">
    <citation type="journal article" date="2010" name="Nat. Biotechnol.">
        <title>Genome sequence of the model mushroom Schizophyllum commune.</title>
        <authorList>
            <person name="Ohm R.A."/>
            <person name="de Jong J.F."/>
            <person name="Lugones L.G."/>
            <person name="Aerts A."/>
            <person name="Kothe E."/>
            <person name="Stajich J.E."/>
            <person name="de Vries R.P."/>
            <person name="Record E."/>
            <person name="Levasseur A."/>
            <person name="Baker S.E."/>
            <person name="Bartholomew K.A."/>
            <person name="Coutinho P.M."/>
            <person name="Erdmann S."/>
            <person name="Fowler T.J."/>
            <person name="Gathman A.C."/>
            <person name="Lombard V."/>
            <person name="Henrissat B."/>
            <person name="Knabe N."/>
            <person name="Kuees U."/>
            <person name="Lilly W.W."/>
            <person name="Lindquist E."/>
            <person name="Lucas S."/>
            <person name="Magnuson J.K."/>
            <person name="Piumi F."/>
            <person name="Raudaskoski M."/>
            <person name="Salamov A."/>
            <person name="Schmutz J."/>
            <person name="Schwarze F.W.M.R."/>
            <person name="vanKuyk P.A."/>
            <person name="Horton J.S."/>
            <person name="Grigoriev I.V."/>
            <person name="Woesten H.A.B."/>
        </authorList>
    </citation>
    <scope>NUCLEOTIDE SEQUENCE [LARGE SCALE GENOMIC DNA]</scope>
    <source>
        <strain evidence="3">H4-8 / FGSC 9210</strain>
    </source>
</reference>
<evidence type="ECO:0000313" key="2">
    <source>
        <dbReference type="EMBL" id="EFI92537.1"/>
    </source>
</evidence>
<keyword evidence="3" id="KW-1185">Reference proteome</keyword>
<dbReference type="AlphaFoldDB" id="D8QGQ7"/>
<dbReference type="Gene3D" id="1.20.1280.50">
    <property type="match status" value="1"/>
</dbReference>
<gene>
    <name evidence="2" type="ORF">SCHCODRAFT_237665</name>
</gene>
<organism evidence="3">
    <name type="scientific">Schizophyllum commune (strain H4-8 / FGSC 9210)</name>
    <name type="common">Split gill fungus</name>
    <dbReference type="NCBI Taxonomy" id="578458"/>
    <lineage>
        <taxon>Eukaryota</taxon>
        <taxon>Fungi</taxon>
        <taxon>Dikarya</taxon>
        <taxon>Basidiomycota</taxon>
        <taxon>Agaricomycotina</taxon>
        <taxon>Agaricomycetes</taxon>
        <taxon>Agaricomycetidae</taxon>
        <taxon>Agaricales</taxon>
        <taxon>Schizophyllaceae</taxon>
        <taxon>Schizophyllum</taxon>
    </lineage>
</organism>
<dbReference type="HOGENOM" id="CLU_018544_13_1_1"/>
<proteinExistence type="predicted"/>
<feature type="compositionally biased region" description="Basic and acidic residues" evidence="1">
    <location>
        <begin position="8"/>
        <end position="32"/>
    </location>
</feature>
<name>D8QGQ7_SCHCM</name>
<evidence type="ECO:0000313" key="3">
    <source>
        <dbReference type="Proteomes" id="UP000007431"/>
    </source>
</evidence>
<dbReference type="InParanoid" id="D8QGQ7"/>
<dbReference type="Proteomes" id="UP000007431">
    <property type="component" value="Unassembled WGS sequence"/>
</dbReference>
<evidence type="ECO:0000256" key="1">
    <source>
        <dbReference type="SAM" id="MobiDB-lite"/>
    </source>
</evidence>
<dbReference type="EMBL" id="GL377312">
    <property type="protein sequence ID" value="EFI92537.1"/>
    <property type="molecule type" value="Genomic_DNA"/>
</dbReference>